<dbReference type="HOGENOM" id="CLU_123475_0_0_1"/>
<dbReference type="KEGG" id="mlr:MELLADRAFT_51433"/>
<dbReference type="EMBL" id="GL883091">
    <property type="protein sequence ID" value="EGG11929.1"/>
    <property type="molecule type" value="Genomic_DNA"/>
</dbReference>
<dbReference type="InterPro" id="IPR021137">
    <property type="entry name" value="Ribosomal_bL35-like"/>
</dbReference>
<keyword evidence="5" id="KW-1185">Reference proteome</keyword>
<dbReference type="Proteomes" id="UP000001072">
    <property type="component" value="Unassembled WGS sequence"/>
</dbReference>
<proteinExistence type="inferred from homology"/>
<protein>
    <submittedName>
        <fullName evidence="4">Uncharacterized protein</fullName>
    </submittedName>
</protein>
<reference evidence="5" key="1">
    <citation type="journal article" date="2011" name="Proc. Natl. Acad. Sci. U.S.A.">
        <title>Obligate biotrophy features unraveled by the genomic analysis of rust fungi.</title>
        <authorList>
            <person name="Duplessis S."/>
            <person name="Cuomo C.A."/>
            <person name="Lin Y.-C."/>
            <person name="Aerts A."/>
            <person name="Tisserant E."/>
            <person name="Veneault-Fourrey C."/>
            <person name="Joly D.L."/>
            <person name="Hacquard S."/>
            <person name="Amselem J."/>
            <person name="Cantarel B.L."/>
            <person name="Chiu R."/>
            <person name="Coutinho P.M."/>
            <person name="Feau N."/>
            <person name="Field M."/>
            <person name="Frey P."/>
            <person name="Gelhaye E."/>
            <person name="Goldberg J."/>
            <person name="Grabherr M.G."/>
            <person name="Kodira C.D."/>
            <person name="Kohler A."/>
            <person name="Kuees U."/>
            <person name="Lindquist E.A."/>
            <person name="Lucas S.M."/>
            <person name="Mago R."/>
            <person name="Mauceli E."/>
            <person name="Morin E."/>
            <person name="Murat C."/>
            <person name="Pangilinan J.L."/>
            <person name="Park R."/>
            <person name="Pearson M."/>
            <person name="Quesneville H."/>
            <person name="Rouhier N."/>
            <person name="Sakthikumar S."/>
            <person name="Salamov A.A."/>
            <person name="Schmutz J."/>
            <person name="Selles B."/>
            <person name="Shapiro H."/>
            <person name="Tanguay P."/>
            <person name="Tuskan G.A."/>
            <person name="Henrissat B."/>
            <person name="Van de Peer Y."/>
            <person name="Rouze P."/>
            <person name="Ellis J.G."/>
            <person name="Dodds P.N."/>
            <person name="Schein J.E."/>
            <person name="Zhong S."/>
            <person name="Hamelin R.C."/>
            <person name="Grigoriev I.V."/>
            <person name="Szabo L.J."/>
            <person name="Martin F."/>
        </authorList>
    </citation>
    <scope>NUCLEOTIDE SEQUENCE [LARGE SCALE GENOMIC DNA]</scope>
    <source>
        <strain evidence="5">98AG31 / pathotype 3-4-7</strain>
    </source>
</reference>
<evidence type="ECO:0000256" key="3">
    <source>
        <dbReference type="ARBA" id="ARBA00023274"/>
    </source>
</evidence>
<organism evidence="5">
    <name type="scientific">Melampsora larici-populina (strain 98AG31 / pathotype 3-4-7)</name>
    <name type="common">Poplar leaf rust fungus</name>
    <dbReference type="NCBI Taxonomy" id="747676"/>
    <lineage>
        <taxon>Eukaryota</taxon>
        <taxon>Fungi</taxon>
        <taxon>Dikarya</taxon>
        <taxon>Basidiomycota</taxon>
        <taxon>Pucciniomycotina</taxon>
        <taxon>Pucciniomycetes</taxon>
        <taxon>Pucciniales</taxon>
        <taxon>Melampsoraceae</taxon>
        <taxon>Melampsora</taxon>
    </lineage>
</organism>
<dbReference type="Pfam" id="PF01632">
    <property type="entry name" value="Ribosomal_L35p"/>
    <property type="match status" value="1"/>
</dbReference>
<evidence type="ECO:0000313" key="5">
    <source>
        <dbReference type="Proteomes" id="UP000001072"/>
    </source>
</evidence>
<dbReference type="STRING" id="747676.F4R6T6"/>
<evidence type="ECO:0000256" key="1">
    <source>
        <dbReference type="ARBA" id="ARBA00006598"/>
    </source>
</evidence>
<dbReference type="GO" id="GO:0006412">
    <property type="term" value="P:translation"/>
    <property type="evidence" value="ECO:0007669"/>
    <property type="project" value="InterPro"/>
</dbReference>
<dbReference type="GeneID" id="18928780"/>
<dbReference type="InParanoid" id="F4R6T6"/>
<gene>
    <name evidence="4" type="ORF">MELLADRAFT_51433</name>
</gene>
<dbReference type="OrthoDB" id="162638at2759"/>
<comment type="similarity">
    <text evidence="1">Belongs to the bacterial ribosomal protein bL35 family.</text>
</comment>
<evidence type="ECO:0000313" key="4">
    <source>
        <dbReference type="EMBL" id="EGG11929.1"/>
    </source>
</evidence>
<dbReference type="SUPFAM" id="SSF143034">
    <property type="entry name" value="L35p-like"/>
    <property type="match status" value="1"/>
</dbReference>
<name>F4R6T6_MELLP</name>
<dbReference type="GO" id="GO:1990904">
    <property type="term" value="C:ribonucleoprotein complex"/>
    <property type="evidence" value="ECO:0007669"/>
    <property type="project" value="UniProtKB-KW"/>
</dbReference>
<dbReference type="GO" id="GO:0003735">
    <property type="term" value="F:structural constituent of ribosome"/>
    <property type="evidence" value="ECO:0007669"/>
    <property type="project" value="InterPro"/>
</dbReference>
<accession>F4R6T6</accession>
<dbReference type="InterPro" id="IPR037229">
    <property type="entry name" value="Ribosomal_bL35_sf"/>
</dbReference>
<keyword evidence="3" id="KW-0687">Ribonucleoprotein</keyword>
<dbReference type="VEuPathDB" id="FungiDB:MELLADRAFT_51433"/>
<dbReference type="Gene3D" id="4.10.410.60">
    <property type="match status" value="1"/>
</dbReference>
<evidence type="ECO:0000256" key="2">
    <source>
        <dbReference type="ARBA" id="ARBA00022980"/>
    </source>
</evidence>
<sequence>MTISLLISSSHRSIQPSKACRLHNQFRIPKPIISITPLRLFSSSIPSNWKPSTSKRFFVTGHGQFKRSQAGKQHLITGTSHIRKEEINKTHTTKLRKLLPCVGKRAGFRKFNEINSVWWSTGRLQKSGTALESAILRDKEFEKLNFRILG</sequence>
<dbReference type="eggNOG" id="ENOG502RDFW">
    <property type="taxonomic scope" value="Eukaryota"/>
</dbReference>
<keyword evidence="2" id="KW-0689">Ribosomal protein</keyword>
<dbReference type="RefSeq" id="XP_007404304.1">
    <property type="nucleotide sequence ID" value="XM_007404242.1"/>
</dbReference>
<dbReference type="GO" id="GO:0005840">
    <property type="term" value="C:ribosome"/>
    <property type="evidence" value="ECO:0007669"/>
    <property type="project" value="UniProtKB-KW"/>
</dbReference>
<dbReference type="AlphaFoldDB" id="F4R6T6"/>